<dbReference type="Pfam" id="PF00929">
    <property type="entry name" value="RNase_T"/>
    <property type="match status" value="1"/>
</dbReference>
<dbReference type="NCBIfam" id="TIGR01407">
    <property type="entry name" value="dinG_rel"/>
    <property type="match status" value="1"/>
</dbReference>
<accession>A0A4Y7RM43</accession>
<dbReference type="SUPFAM" id="SSF53098">
    <property type="entry name" value="Ribonuclease H-like"/>
    <property type="match status" value="1"/>
</dbReference>
<evidence type="ECO:0000256" key="4">
    <source>
        <dbReference type="ARBA" id="ARBA00022839"/>
    </source>
</evidence>
<dbReference type="GO" id="GO:0006260">
    <property type="term" value="P:DNA replication"/>
    <property type="evidence" value="ECO:0007669"/>
    <property type="project" value="InterPro"/>
</dbReference>
<dbReference type="EC" id="3.1.-.-" evidence="6 7"/>
<evidence type="ECO:0000256" key="6">
    <source>
        <dbReference type="HAMAP-Rule" id="MF_02206"/>
    </source>
</evidence>
<dbReference type="PANTHER" id="PTHR11472:SF34">
    <property type="entry name" value="REGULATOR OF TELOMERE ELONGATION HELICASE 1"/>
    <property type="match status" value="1"/>
</dbReference>
<dbReference type="GO" id="GO:0003887">
    <property type="term" value="F:DNA-directed DNA polymerase activity"/>
    <property type="evidence" value="ECO:0007669"/>
    <property type="project" value="InterPro"/>
</dbReference>
<dbReference type="InterPro" id="IPR006054">
    <property type="entry name" value="DnaQ"/>
</dbReference>
<dbReference type="GO" id="GO:0005524">
    <property type="term" value="F:ATP binding"/>
    <property type="evidence" value="ECO:0007669"/>
    <property type="project" value="UniProtKB-UniRule"/>
</dbReference>
<dbReference type="SMART" id="SM00491">
    <property type="entry name" value="HELICc2"/>
    <property type="match status" value="1"/>
</dbReference>
<comment type="similarity">
    <text evidence="6 7">Belongs to the helicase family. DinG subfamily. Type 2 sub-subfamily.</text>
</comment>
<dbReference type="HAMAP" id="MF_02206">
    <property type="entry name" value="DinG_exonucl"/>
    <property type="match status" value="1"/>
</dbReference>
<dbReference type="SMART" id="SM00479">
    <property type="entry name" value="EXOIII"/>
    <property type="match status" value="1"/>
</dbReference>
<dbReference type="InterPro" id="IPR036397">
    <property type="entry name" value="RNaseH_sf"/>
</dbReference>
<dbReference type="InterPro" id="IPR006310">
    <property type="entry name" value="DinG"/>
</dbReference>
<dbReference type="PANTHER" id="PTHR11472">
    <property type="entry name" value="DNA REPAIR DEAD HELICASE RAD3/XP-D SUBFAMILY MEMBER"/>
    <property type="match status" value="1"/>
</dbReference>
<dbReference type="NCBIfam" id="TIGR00573">
    <property type="entry name" value="dnaq"/>
    <property type="match status" value="1"/>
</dbReference>
<dbReference type="GO" id="GO:0016818">
    <property type="term" value="F:hydrolase activity, acting on acid anhydrides, in phosphorus-containing anhydrides"/>
    <property type="evidence" value="ECO:0007669"/>
    <property type="project" value="InterPro"/>
</dbReference>
<dbReference type="Gene3D" id="3.30.420.10">
    <property type="entry name" value="Ribonuclease H-like superfamily/Ribonuclease H"/>
    <property type="match status" value="1"/>
</dbReference>
<evidence type="ECO:0000256" key="2">
    <source>
        <dbReference type="ARBA" id="ARBA00022741"/>
    </source>
</evidence>
<dbReference type="AlphaFoldDB" id="A0A4Y7RM43"/>
<evidence type="ECO:0000256" key="5">
    <source>
        <dbReference type="ARBA" id="ARBA00022840"/>
    </source>
</evidence>
<comment type="function">
    <text evidence="6 7">3'-5' exonuclease.</text>
</comment>
<keyword evidence="10" id="KW-1185">Reference proteome</keyword>
<keyword evidence="2 6" id="KW-0547">Nucleotide-binding</keyword>
<dbReference type="EMBL" id="QFFZ01000036">
    <property type="protein sequence ID" value="TEB09891.1"/>
    <property type="molecule type" value="Genomic_DNA"/>
</dbReference>
<name>A0A4Y7RM43_9FIRM</name>
<dbReference type="InterPro" id="IPR012337">
    <property type="entry name" value="RNaseH-like_sf"/>
</dbReference>
<dbReference type="InterPro" id="IPR045028">
    <property type="entry name" value="DinG/Rad3-like"/>
</dbReference>
<dbReference type="SUPFAM" id="SSF52540">
    <property type="entry name" value="P-loop containing nucleoside triphosphate hydrolases"/>
    <property type="match status" value="1"/>
</dbReference>
<keyword evidence="3 6" id="KW-0378">Hydrolase</keyword>
<sequence length="939" mass="104658">MIKDFVVCDLETTGLNPVNDKIIEVGLVRLAQGEIAGEYHTLVNPGVKLPLKIKRLTGINDSDLAGAPHIESVLPEILDFIGENAIAGHNIQFDLSFLSAARGVPLPNPVFDTLELARIVAPDAANFRLDSLCDTFKINQAEKHRALGDAKAAAFLLKELTGKLCEINLNTLMQLNSLLAEARSDWSGFTSELIKNRLKSFPDQKISPVSYWKRDGEKIFSKARSHCEYSGDSEKHLLKEEEVVSFFSQDGPLAAVLPAYEHRPQQVAMVSKVTQALNEEKYLLMEAGTGVGKSMAYLVPAVMWSLLSGERSLIATHTINLQEQLWIKDIPLLTEVIKAPFRAALAKGRQNYICLRRWVSVLEGFHLPEEAAFYARLLTWLTATNTGDKSELNISPVESELWLNVCGETDGCLGSRCLYQRDCFVNRARKLAEEADLIITNHSLLFSDIKVENKALPAYGPLIIDEAHHLEESATTHLGRQFSQSAACRWLGVAGKTLSKLAEKAPPADGLKWVQALKKAQETRLEAVEAVRLFFMVVWDAAVDNLSDIEKEYNRFSLRLSRLEQVYEELLASGQKCLRTLREFIDDLKTCANFMEVWSLSEDAWVGGARDAAQICSGGEVLAADFQFILEGSDPEFVYWADFEHSPRSQNRNCALIAAPINAGAILYDRLFKNKKTVILTSATLAVSGNFLHFMERNGLDYIPEERLVTALHDSPFVYDQQALLCISRDLPVQGSVNEEVYYDKLEKALFKLLETAGGRTLVLFTSHRTLREIYGRLKPGLENIDICLLGHGIDGSRTRLLDEFKKDGRTVLFGASSFWEGVDVPGDALACVVIVKLPFMSPSVPVIEARLEDLARRAKDGFRALSVPQAVIRLKQGFGRLIRSSKDRGCVVILDRRILDRSYGRQFLLSLPLKSHIRGDLDLISKKVLDWLGAGKNN</sequence>
<evidence type="ECO:0000313" key="9">
    <source>
        <dbReference type="EMBL" id="TEB09891.1"/>
    </source>
</evidence>
<keyword evidence="9" id="KW-0347">Helicase</keyword>
<evidence type="ECO:0000313" key="10">
    <source>
        <dbReference type="Proteomes" id="UP000297597"/>
    </source>
</evidence>
<feature type="domain" description="Helicase ATP-binding" evidence="8">
    <location>
        <begin position="252"/>
        <end position="515"/>
    </location>
</feature>
<evidence type="ECO:0000256" key="7">
    <source>
        <dbReference type="RuleBase" id="RU364106"/>
    </source>
</evidence>
<dbReference type="GO" id="GO:0003678">
    <property type="term" value="F:DNA helicase activity"/>
    <property type="evidence" value="ECO:0007669"/>
    <property type="project" value="TreeGrafter"/>
</dbReference>
<feature type="short sequence motif" description="DEAH box" evidence="6">
    <location>
        <begin position="465"/>
        <end position="468"/>
    </location>
</feature>
<dbReference type="PROSITE" id="PS51193">
    <property type="entry name" value="HELICASE_ATP_BIND_2"/>
    <property type="match status" value="1"/>
</dbReference>
<dbReference type="GO" id="GO:0003677">
    <property type="term" value="F:DNA binding"/>
    <property type="evidence" value="ECO:0007669"/>
    <property type="project" value="InterPro"/>
</dbReference>
<gene>
    <name evidence="6 7 9" type="primary">dinG</name>
    <name evidence="9" type="ORF">Pmgp_02803</name>
</gene>
<dbReference type="Gene3D" id="3.40.50.300">
    <property type="entry name" value="P-loop containing nucleotide triphosphate hydrolases"/>
    <property type="match status" value="2"/>
</dbReference>
<dbReference type="OrthoDB" id="9803913at2"/>
<dbReference type="FunFam" id="3.30.420.10:FF:000045">
    <property type="entry name" value="3'-5' exonuclease DinG"/>
    <property type="match status" value="1"/>
</dbReference>
<dbReference type="RefSeq" id="WP_134214597.1">
    <property type="nucleotide sequence ID" value="NZ_QFFZ01000036.1"/>
</dbReference>
<dbReference type="CDD" id="cd06127">
    <property type="entry name" value="DEDDh"/>
    <property type="match status" value="1"/>
</dbReference>
<dbReference type="Pfam" id="PF13307">
    <property type="entry name" value="Helicase_C_2"/>
    <property type="match status" value="1"/>
</dbReference>
<proteinExistence type="inferred from homology"/>
<dbReference type="InterPro" id="IPR014013">
    <property type="entry name" value="Helic_SF1/SF2_ATP-bd_DinG/Rad3"/>
</dbReference>
<protein>
    <recommendedName>
        <fullName evidence="6 7">3'-5' exonuclease DinG</fullName>
        <ecNumber evidence="6 7">3.1.-.-</ecNumber>
    </recommendedName>
</protein>
<keyword evidence="4 6" id="KW-0269">Exonuclease</keyword>
<keyword evidence="1 6" id="KW-0540">Nuclease</keyword>
<evidence type="ECO:0000259" key="8">
    <source>
        <dbReference type="PROSITE" id="PS51193"/>
    </source>
</evidence>
<organism evidence="9 10">
    <name type="scientific">Pelotomaculum propionicicum</name>
    <dbReference type="NCBI Taxonomy" id="258475"/>
    <lineage>
        <taxon>Bacteria</taxon>
        <taxon>Bacillati</taxon>
        <taxon>Bacillota</taxon>
        <taxon>Clostridia</taxon>
        <taxon>Eubacteriales</taxon>
        <taxon>Desulfotomaculaceae</taxon>
        <taxon>Pelotomaculum</taxon>
    </lineage>
</organism>
<dbReference type="GO" id="GO:0008408">
    <property type="term" value="F:3'-5' exonuclease activity"/>
    <property type="evidence" value="ECO:0007669"/>
    <property type="project" value="UniProtKB-UniRule"/>
</dbReference>
<evidence type="ECO:0000256" key="1">
    <source>
        <dbReference type="ARBA" id="ARBA00022722"/>
    </source>
</evidence>
<dbReference type="InterPro" id="IPR006555">
    <property type="entry name" value="ATP-dep_Helicase_C"/>
</dbReference>
<evidence type="ECO:0000256" key="3">
    <source>
        <dbReference type="ARBA" id="ARBA00022801"/>
    </source>
</evidence>
<feature type="binding site" evidence="6">
    <location>
        <begin position="287"/>
        <end position="294"/>
    </location>
    <ligand>
        <name>ATP</name>
        <dbReference type="ChEBI" id="CHEBI:30616"/>
    </ligand>
</feature>
<dbReference type="InterPro" id="IPR013520">
    <property type="entry name" value="Ribonucl_H"/>
</dbReference>
<reference evidence="9 10" key="1">
    <citation type="journal article" date="2018" name="Environ. Microbiol.">
        <title>Novel energy conservation strategies and behaviour of Pelotomaculum schinkii driving syntrophic propionate catabolism.</title>
        <authorList>
            <person name="Hidalgo-Ahumada C.A.P."/>
            <person name="Nobu M.K."/>
            <person name="Narihiro T."/>
            <person name="Tamaki H."/>
            <person name="Liu W.T."/>
            <person name="Kamagata Y."/>
            <person name="Stams A.J.M."/>
            <person name="Imachi H."/>
            <person name="Sousa D.Z."/>
        </authorList>
    </citation>
    <scope>NUCLEOTIDE SEQUENCE [LARGE SCALE GENOMIC DNA]</scope>
    <source>
        <strain evidence="9 10">MGP</strain>
    </source>
</reference>
<dbReference type="Proteomes" id="UP000297597">
    <property type="component" value="Unassembled WGS sequence"/>
</dbReference>
<comment type="caution">
    <text evidence="9">The sequence shown here is derived from an EMBL/GenBank/DDBJ whole genome shotgun (WGS) entry which is preliminary data.</text>
</comment>
<keyword evidence="5 6" id="KW-0067">ATP-binding</keyword>
<dbReference type="InterPro" id="IPR027417">
    <property type="entry name" value="P-loop_NTPase"/>
</dbReference>